<dbReference type="PATRIC" id="fig|913242.3.peg.92"/>
<evidence type="ECO:0000313" key="1">
    <source>
        <dbReference type="EMBL" id="EHC84030.1"/>
    </source>
</evidence>
<evidence type="ECO:0000313" key="2">
    <source>
        <dbReference type="Proteomes" id="UP000003221"/>
    </source>
</evidence>
<gene>
    <name evidence="1" type="ORF">LTSEMON_6394</name>
</gene>
<protein>
    <submittedName>
        <fullName evidence="1">Uncharacterized protein</fullName>
    </submittedName>
</protein>
<comment type="caution">
    <text evidence="1">The sequence shown here is derived from an EMBL/GenBank/DDBJ whole genome shotgun (WGS) entry which is preliminary data.</text>
</comment>
<dbReference type="EMBL" id="AFCS01000016">
    <property type="protein sequence ID" value="EHC84030.1"/>
    <property type="molecule type" value="Genomic_DNA"/>
</dbReference>
<reference evidence="1 2" key="1">
    <citation type="journal article" date="2011" name="BMC Genomics">
        <title>Genome sequencing reveals diversification of virulence factor content and possible host adaptation in distinct subpopulations of Salmonella enterica.</title>
        <authorList>
            <person name="den Bakker H.C."/>
            <person name="Moreno Switt A.I."/>
            <person name="Govoni G."/>
            <person name="Cummings C.A."/>
            <person name="Ranieri M.L."/>
            <person name="Degoricija L."/>
            <person name="Hoelzer K."/>
            <person name="Rodriguez-Rivera L.D."/>
            <person name="Brown S."/>
            <person name="Bolchacova E."/>
            <person name="Furtado M.R."/>
            <person name="Wiedmann M."/>
        </authorList>
    </citation>
    <scope>NUCLEOTIDE SEQUENCE [LARGE SCALE GENOMIC DNA]</scope>
    <source>
        <strain evidence="1 2">S5-403</strain>
    </source>
</reference>
<sequence>MLQKIKYQDSEVLKDCLGDFFIYEQREKLRRLGVITNWGINKTADGKNNKL</sequence>
<name>G5PXC5_SALMO</name>
<organism evidence="1 2">
    <name type="scientific">Salmonella enterica subsp. enterica serovar Montevideo str. S5-403</name>
    <dbReference type="NCBI Taxonomy" id="913242"/>
    <lineage>
        <taxon>Bacteria</taxon>
        <taxon>Pseudomonadati</taxon>
        <taxon>Pseudomonadota</taxon>
        <taxon>Gammaproteobacteria</taxon>
        <taxon>Enterobacterales</taxon>
        <taxon>Enterobacteriaceae</taxon>
        <taxon>Salmonella</taxon>
    </lineage>
</organism>
<accession>G5PXC5</accession>
<dbReference type="Proteomes" id="UP000003221">
    <property type="component" value="Unassembled WGS sequence"/>
</dbReference>
<dbReference type="AlphaFoldDB" id="G5PXC5"/>
<proteinExistence type="predicted"/>